<dbReference type="GO" id="GO:0005737">
    <property type="term" value="C:cytoplasm"/>
    <property type="evidence" value="ECO:0007669"/>
    <property type="project" value="TreeGrafter"/>
</dbReference>
<sequence>MAGSLGPGAAATVGTFRYVGRRRELDLLMEAVRHPPAVVLIEGEAGIGKSRLVGEAAAALRAEGDRPVLIGFCQPLREPFPYGPVSDALTKAAPWLPDSGLPDTVGALVRLLPGLADRLPSAPAAQGGEQAERLRLVHGVRALLAALGPTVLIIEDMHWVDEATRDLLLLLARDPPDELGLVLTYRAEDLPPDTSVLGAAYRHPSGAGGAVIRLGPLTPEEVRELASAALGPVATPALASALYERSEGLPLVAEEDLLTLAEQGGTTDQREVVRRLQDTDVPKGLREAVTERLAGLSPAGAAIVAAAAVLAVPSDEELLAAVAGLDAETGTDALVEALRSSLLRETEDHRYAFRHVLAQQVAYGHTPAPRRTRLHRSAIEALQERTPAPLVQIAHHTLALGDRAAWLRRAEEAAEQAAAVGDQGTAAALLHRILDEPGLDTERRSRAATALARIAYNGVDFAAAARLLRRLVEDPHLLRPVRGEIRLGLGLLLLNESTSPSWVRELELAVDELEERPVTAGRGLLALALNERAGPEWSARWMERARQALDDSGDADFQAAYDATRLTLLGWRGDHALWDLLDRLPRDLDSPAKQWQTARALHNVAEAAIALGHDARAAELVAESRQQGRRAGAVIVECYGRVLELWLDTLAGRWDGLEDRFDALIAAYPDISVPHAERLLALGTMAFARGQRGPALEHFEQAVQHGARQIAVSTELRGTVGLMSVRLAQGAEQEAWAAAEPALAVLRRAQAWTKATGLVPVAVEAALACDDRSSAQRLVEEAHQGLRGRDAPAAQTEIHLARGLLRLDDDPARAAEDFGAARRGWLGIGRPYEAAHATERQGHALALHGRPTEAAELLAAAVDTYSALGAQADVSRCHHLTRDLGLTQPDTPGRRGYGDRLSPREQQVAELLAAGATNQAIADTLYLSTRTVENHVARVLRKLRTTRKDVAGTLGEPGPEH</sequence>
<dbReference type="InterPro" id="IPR036388">
    <property type="entry name" value="WH-like_DNA-bd_sf"/>
</dbReference>
<dbReference type="InterPro" id="IPR000792">
    <property type="entry name" value="Tscrpt_reg_LuxR_C"/>
</dbReference>
<name>A0A4Y3RH65_9ACTN</name>
<dbReference type="PANTHER" id="PTHR16305">
    <property type="entry name" value="TESTICULAR SOLUBLE ADENYLYL CYCLASE"/>
    <property type="match status" value="1"/>
</dbReference>
<dbReference type="Pfam" id="PF13191">
    <property type="entry name" value="AAA_16"/>
    <property type="match status" value="1"/>
</dbReference>
<comment type="caution">
    <text evidence="5">The sequence shown here is derived from an EMBL/GenBank/DDBJ whole genome shotgun (WGS) entry which is preliminary data.</text>
</comment>
<dbReference type="InterPro" id="IPR041664">
    <property type="entry name" value="AAA_16"/>
</dbReference>
<dbReference type="Gene3D" id="1.10.10.10">
    <property type="entry name" value="Winged helix-like DNA-binding domain superfamily/Winged helix DNA-binding domain"/>
    <property type="match status" value="1"/>
</dbReference>
<dbReference type="GO" id="GO:0004016">
    <property type="term" value="F:adenylate cyclase activity"/>
    <property type="evidence" value="ECO:0007669"/>
    <property type="project" value="TreeGrafter"/>
</dbReference>
<dbReference type="CDD" id="cd06170">
    <property type="entry name" value="LuxR_C_like"/>
    <property type="match status" value="1"/>
</dbReference>
<dbReference type="PANTHER" id="PTHR16305:SF35">
    <property type="entry name" value="TRANSCRIPTIONAL ACTIVATOR DOMAIN"/>
    <property type="match status" value="1"/>
</dbReference>
<dbReference type="PROSITE" id="PS00622">
    <property type="entry name" value="HTH_LUXR_1"/>
    <property type="match status" value="1"/>
</dbReference>
<dbReference type="Proteomes" id="UP000315226">
    <property type="component" value="Unassembled WGS sequence"/>
</dbReference>
<dbReference type="InterPro" id="IPR016032">
    <property type="entry name" value="Sig_transdc_resp-reg_C-effctor"/>
</dbReference>
<evidence type="ECO:0000259" key="4">
    <source>
        <dbReference type="PROSITE" id="PS50043"/>
    </source>
</evidence>
<evidence type="ECO:0000256" key="1">
    <source>
        <dbReference type="ARBA" id="ARBA00022741"/>
    </source>
</evidence>
<reference evidence="5 6" key="1">
    <citation type="submission" date="2019-06" db="EMBL/GenBank/DDBJ databases">
        <title>Whole genome shotgun sequence of Streptomyces gardneri NBRC 12865.</title>
        <authorList>
            <person name="Hosoyama A."/>
            <person name="Uohara A."/>
            <person name="Ohji S."/>
            <person name="Ichikawa N."/>
        </authorList>
    </citation>
    <scope>NUCLEOTIDE SEQUENCE [LARGE SCALE GENOMIC DNA]</scope>
    <source>
        <strain evidence="5 6">NBRC 12865</strain>
    </source>
</reference>
<dbReference type="EMBL" id="BJMN01000010">
    <property type="protein sequence ID" value="GEB56023.1"/>
    <property type="molecule type" value="Genomic_DNA"/>
</dbReference>
<dbReference type="InterPro" id="IPR027417">
    <property type="entry name" value="P-loop_NTPase"/>
</dbReference>
<keyword evidence="6" id="KW-1185">Reference proteome</keyword>
<dbReference type="SUPFAM" id="SSF52540">
    <property type="entry name" value="P-loop containing nucleoside triphosphate hydrolases"/>
    <property type="match status" value="1"/>
</dbReference>
<dbReference type="AlphaFoldDB" id="A0A4Y3RH65"/>
<accession>A0A4Y3RH65</accession>
<dbReference type="PRINTS" id="PR00038">
    <property type="entry name" value="HTHLUXR"/>
</dbReference>
<evidence type="ECO:0000256" key="3">
    <source>
        <dbReference type="SAM" id="MobiDB-lite"/>
    </source>
</evidence>
<evidence type="ECO:0000256" key="2">
    <source>
        <dbReference type="ARBA" id="ARBA00022840"/>
    </source>
</evidence>
<organism evidence="5 6">
    <name type="scientific">Streptomyces gardneri</name>
    <dbReference type="NCBI Taxonomy" id="66892"/>
    <lineage>
        <taxon>Bacteria</taxon>
        <taxon>Bacillati</taxon>
        <taxon>Actinomycetota</taxon>
        <taxon>Actinomycetes</taxon>
        <taxon>Kitasatosporales</taxon>
        <taxon>Streptomycetaceae</taxon>
        <taxon>Streptomyces</taxon>
    </lineage>
</organism>
<evidence type="ECO:0000313" key="6">
    <source>
        <dbReference type="Proteomes" id="UP000315226"/>
    </source>
</evidence>
<gene>
    <name evidence="5" type="ORF">SGA01_16280</name>
</gene>
<dbReference type="GO" id="GO:0006355">
    <property type="term" value="P:regulation of DNA-templated transcription"/>
    <property type="evidence" value="ECO:0007669"/>
    <property type="project" value="InterPro"/>
</dbReference>
<feature type="compositionally biased region" description="Basic and acidic residues" evidence="3">
    <location>
        <begin position="892"/>
        <end position="903"/>
    </location>
</feature>
<keyword evidence="1" id="KW-0547">Nucleotide-binding</keyword>
<evidence type="ECO:0000313" key="5">
    <source>
        <dbReference type="EMBL" id="GEB56023.1"/>
    </source>
</evidence>
<dbReference type="SUPFAM" id="SSF46894">
    <property type="entry name" value="C-terminal effector domain of the bipartite response regulators"/>
    <property type="match status" value="1"/>
</dbReference>
<proteinExistence type="predicted"/>
<keyword evidence="2" id="KW-0067">ATP-binding</keyword>
<protein>
    <submittedName>
        <fullName evidence="5">LuxR family transcriptional regulator</fullName>
    </submittedName>
</protein>
<dbReference type="PROSITE" id="PS50043">
    <property type="entry name" value="HTH_LUXR_2"/>
    <property type="match status" value="1"/>
</dbReference>
<feature type="domain" description="HTH luxR-type" evidence="4">
    <location>
        <begin position="894"/>
        <end position="959"/>
    </location>
</feature>
<dbReference type="GO" id="GO:0005524">
    <property type="term" value="F:ATP binding"/>
    <property type="evidence" value="ECO:0007669"/>
    <property type="project" value="UniProtKB-KW"/>
</dbReference>
<dbReference type="Pfam" id="PF00196">
    <property type="entry name" value="GerE"/>
    <property type="match status" value="1"/>
</dbReference>
<feature type="region of interest" description="Disordered" evidence="3">
    <location>
        <begin position="883"/>
        <end position="903"/>
    </location>
</feature>
<dbReference type="GO" id="GO:0003677">
    <property type="term" value="F:DNA binding"/>
    <property type="evidence" value="ECO:0007669"/>
    <property type="project" value="InterPro"/>
</dbReference>
<dbReference type="SMART" id="SM00421">
    <property type="entry name" value="HTH_LUXR"/>
    <property type="match status" value="1"/>
</dbReference>